<gene>
    <name evidence="3" type="ORF">NQ318_006658</name>
</gene>
<dbReference type="GO" id="GO:0051015">
    <property type="term" value="F:actin filament binding"/>
    <property type="evidence" value="ECO:0007669"/>
    <property type="project" value="TreeGrafter"/>
</dbReference>
<accession>A0AAV8YQ88</accession>
<feature type="coiled-coil region" evidence="1">
    <location>
        <begin position="2587"/>
        <end position="2621"/>
    </location>
</feature>
<feature type="coiled-coil region" evidence="1">
    <location>
        <begin position="2452"/>
        <end position="2528"/>
    </location>
</feature>
<comment type="caution">
    <text evidence="3">The sequence shown here is derived from an EMBL/GenBank/DDBJ whole genome shotgun (WGS) entry which is preliminary data.</text>
</comment>
<name>A0AAV8YQ88_9CUCU</name>
<dbReference type="EMBL" id="JAPWTK010000053">
    <property type="protein sequence ID" value="KAJ8953810.1"/>
    <property type="molecule type" value="Genomic_DNA"/>
</dbReference>
<organism evidence="3 4">
    <name type="scientific">Aromia moschata</name>
    <dbReference type="NCBI Taxonomy" id="1265417"/>
    <lineage>
        <taxon>Eukaryota</taxon>
        <taxon>Metazoa</taxon>
        <taxon>Ecdysozoa</taxon>
        <taxon>Arthropoda</taxon>
        <taxon>Hexapoda</taxon>
        <taxon>Insecta</taxon>
        <taxon>Pterygota</taxon>
        <taxon>Neoptera</taxon>
        <taxon>Endopterygota</taxon>
        <taxon>Coleoptera</taxon>
        <taxon>Polyphaga</taxon>
        <taxon>Cucujiformia</taxon>
        <taxon>Chrysomeloidea</taxon>
        <taxon>Cerambycidae</taxon>
        <taxon>Cerambycinae</taxon>
        <taxon>Callichromatini</taxon>
        <taxon>Aromia</taxon>
    </lineage>
</organism>
<evidence type="ECO:0000256" key="2">
    <source>
        <dbReference type="SAM" id="MobiDB-lite"/>
    </source>
</evidence>
<keyword evidence="1" id="KW-0175">Coiled coil</keyword>
<feature type="coiled-coil region" evidence="1">
    <location>
        <begin position="843"/>
        <end position="991"/>
    </location>
</feature>
<feature type="region of interest" description="Disordered" evidence="2">
    <location>
        <begin position="2537"/>
        <end position="2568"/>
    </location>
</feature>
<dbReference type="GO" id="GO:0016460">
    <property type="term" value="C:myosin II complex"/>
    <property type="evidence" value="ECO:0007669"/>
    <property type="project" value="TreeGrafter"/>
</dbReference>
<feature type="coiled-coil region" evidence="1">
    <location>
        <begin position="129"/>
        <end position="198"/>
    </location>
</feature>
<feature type="coiled-coil region" evidence="1">
    <location>
        <begin position="2077"/>
        <end position="2174"/>
    </location>
</feature>
<dbReference type="Proteomes" id="UP001162162">
    <property type="component" value="Unassembled WGS sequence"/>
</dbReference>
<feature type="coiled-coil region" evidence="1">
    <location>
        <begin position="1884"/>
        <end position="1929"/>
    </location>
</feature>
<feature type="coiled-coil region" evidence="1">
    <location>
        <begin position="1555"/>
        <end position="1843"/>
    </location>
</feature>
<evidence type="ECO:0000313" key="3">
    <source>
        <dbReference type="EMBL" id="KAJ8953810.1"/>
    </source>
</evidence>
<feature type="coiled-coil region" evidence="1">
    <location>
        <begin position="766"/>
        <end position="814"/>
    </location>
</feature>
<feature type="compositionally biased region" description="Polar residues" evidence="2">
    <location>
        <begin position="2538"/>
        <end position="2553"/>
    </location>
</feature>
<evidence type="ECO:0000256" key="1">
    <source>
        <dbReference type="SAM" id="Coils"/>
    </source>
</evidence>
<feature type="coiled-coil region" evidence="1">
    <location>
        <begin position="268"/>
        <end position="337"/>
    </location>
</feature>
<reference evidence="3" key="1">
    <citation type="journal article" date="2023" name="Insect Mol. Biol.">
        <title>Genome sequencing provides insights into the evolution of gene families encoding plant cell wall-degrading enzymes in longhorned beetles.</title>
        <authorList>
            <person name="Shin N.R."/>
            <person name="Okamura Y."/>
            <person name="Kirsch R."/>
            <person name="Pauchet Y."/>
        </authorList>
    </citation>
    <scope>NUCLEOTIDE SEQUENCE</scope>
    <source>
        <strain evidence="3">AMC_N1</strain>
    </source>
</reference>
<dbReference type="PANTHER" id="PTHR45615:SF40">
    <property type="entry name" value="MYOSIN HEAVY CHAIN, NON-MUSCLE"/>
    <property type="match status" value="1"/>
</dbReference>
<dbReference type="Gene3D" id="1.10.287.1490">
    <property type="match status" value="1"/>
</dbReference>
<dbReference type="GO" id="GO:0000146">
    <property type="term" value="F:microfilament motor activity"/>
    <property type="evidence" value="ECO:0007669"/>
    <property type="project" value="TreeGrafter"/>
</dbReference>
<evidence type="ECO:0008006" key="5">
    <source>
        <dbReference type="Google" id="ProtNLM"/>
    </source>
</evidence>
<sequence length="2737" mass="316917">MIKIKAQSKSKIKQLTKNINAFKKGSDTNALIVQLQAENTKLSEKIAELEEEKGNMQLKMVESTDSVKDSNLLEEHKELENRLAKQSEELQEKDKIISLLESEEVISLTTKVSGLSHLENVEVTSEIKSIQIEEQMEKVENENAKLKKEIEDFEKEKEELIEKIEELKKEKHELNTKLENYIQENMDLIDKLEKLSAEKVSSAESIEIVEGLTQQEKLELAAYQKNMDVHIEGEPIKCPEDDVMEPPTELNESVLQLSEDSTELLQKIDMFTIERKEVMVKMEALKEENNQLSLKVKEIENNRDILAETYEQLQNEKEDLQNDYDELTKKFRQLEAGEVSLKVLFLRHPHFQFGKRNLRIRSFHEVAKNFQVEYEKLLTENSELKRTLKEYDSKVHEKHNLESELSEAREKIEVLETKLKSNLEDLTFYQSVVEENKTELINSANIINKLQTKLDERENDIKELNIMINDLNGIVNNLQMENNKLGDFGVMETQVAELKSSLNDQIQQAQDYEEEISRNNDIIEDLNAKLIDMNKKIIETEHEMEMKAIETKKLEQELQNKKETINNLQHQVQEKDKKIHIVVEDMKQKYLSLQKQLDGNSDSLESKVTELTNKNKEQIEKMKKIAANLKKKTQAYHELEAKYSGEKEKWETEVNEKESIIADSKGKIETILRQKRELEEEIVAKTRTLAKAEAKINELTDLVNNLEQNKVELQNTLLEFRRREEKLNEVSLKQELSTSLHEEFDPVISSQESAKEEKVKELELIIETNQNALTHYTERVHKLEEDIARLVEEKEMAEKKAHELSEQLNITTKNAEEKALAEEELGQRLAQVTASDEELVKKLEEIGVENKELTEKNKKLEELNYKLKVKVKQAHEKVTQLKSLQANMEELETTNGELKKQLAILEANQRHIQDENEELQKQNRSDYERIEADYQVQMEELVRCKNELTVECEKLQETLKEIQSREEELLAEMAEYKLKMEQKEAENLEKIGDLQDEVKAANFNWNDSLKEIESLNKIIDGLQTELVTKVATETVESVITEATEKVITRNTVSCQATVEIKDIECQSDRTENSVACQVMIKDTDCRRDRAESSVSCQAVVEITDIECQRDKDENTTASQTDNVEIQQTKTTEGAPTMEPVSTFHWPENQEAVQTQNWFTAAQPTSTQDVSQQPFTYFNTQEQSSSNVLPPYAHPFHIPSQPEGPVPLENTKEELMNKIRALEVLLYNMDKEKEEALLECTEMINELTHLLYEKVSAAKSETSHSSGTPKAESSNVLSGIESQIMSVADVTDATSKKKELHDIEFEKSDVSLGEQSHPVVEEVARPKRAYLTYQPEDKISMSKLEAFGENDDGWGWGPEEAKLEEEHMHKAESTPQMQSLRNEIAQLTEKLSVLQVERENYLEEIKQLQIKSGKLIKKCKELKLKNDQLMGAQHSSKKSETSDFFNLDATIQEELKSQISQLEKKIKELTNELDKEKQEKSNALKRVDVLTAANERMIEMKEIQDTEVLRWKRKHQEAEEKLHNYQWGSDGFNEGTKPKESQEIVFTPSTSDANRIEELQQTIKELSADNDELQALLDEQRQLRIDAEKSRTLMEATITEEEYAQLIDKIKSLEQELANKAGELQVVLQEKDVIVKEKIELQTILNEKEKLMEQLQMELTVLTQKNSQLEQLLADKDKQVRSLQESEKTSSLQQELTQKITLLENFISQLNETVQQQELLLNEKEVAYNELKMSFGQTNMLKEELELQVSQLTTDLEQQRENYAQLQSENMETTSSLEKELCQQQQKCDQLESASLRKINELSSELEKQKQAYSELQEDNFKKLEQLTGELEQQKLNHNQLMAEYSQKISDQELLKQQMGSRQHESLEKDVFELAQQKHQLEGSLAEKDGVISELTNKKVELEDEVDVLKKRLEEKSKEYDEVVSDVEVKISKTVTELEQTWMAQVDQRGADVAESWKLHLDSVEAEYTSVQEKLKYEINELEEKCNALVNENNELRKNVDAEIRNEVDRISALQQQINDRQQYITELNNKLIEKQNENEDLIGKLMILQNETEQLRIDFMDRDSKLASMNVIIETTQNQFEEKREVVEEIVRILERNTSWPLSFEKQEILMEFQRQLNLAIEKDQEIHKLNQSINELQIQINTIQEKDQEISNLKHLVDDLQKQIATIEEKDNEIYQLTTLVQESQTQLTLTHDKDGEIFRLNKLVEGLQKDLGSTSEKQEEISRLNQANQDLQLQLKLLQEYEGEIYRLNQVIENYQLQQNQNQQELAKLHDAQSNANLALEDYKRRLEELQTSQMALYNSVQEKDQLIVTLNQQLQSADNLKNDNNKDIDRLQEEIIQSKKDCSNLQDSLVECQQQLFAVTSDLANKTQELEGVNQQLAYSQRNYEILDAELNKMKDFLQVKEQEYASSVENLRKGQLRDLESHYEEVLAAKDLDIQNVKSQLQESIHNSQQLTDAINFEANLRQQLEENAKQLEEKVANQSALLDEEDKQLIELRSIIEEQVIKIEELKKELFEKSRDYDSLIAEIDIGRKAITEQPTHSANMSEIASTSKSERSQQEDDLSEPVSRAELDLALYMLHQRDVRCEELTMELTQLLEERDTLQLRLSNAIREKEEIRRKLPGSEEVVTPSASGSSPATPLSKSSAIFLAASGTELATEPQETTTSVHNLESKLSELKRVGYKKDKTFVDEQELRRMQQMSIMQQHIHEASKLPPEAAAKLVDASYTLCRTVKVNP</sequence>
<feature type="region of interest" description="Disordered" evidence="2">
    <location>
        <begin position="2621"/>
        <end position="2642"/>
    </location>
</feature>
<feature type="coiled-coil region" evidence="1">
    <location>
        <begin position="367"/>
        <end position="730"/>
    </location>
</feature>
<feature type="coiled-coil region" evidence="1">
    <location>
        <begin position="1451"/>
        <end position="1492"/>
    </location>
</feature>
<feature type="compositionally biased region" description="Low complexity" evidence="2">
    <location>
        <begin position="2630"/>
        <end position="2642"/>
    </location>
</feature>
<keyword evidence="4" id="KW-1185">Reference proteome</keyword>
<feature type="coiled-coil region" evidence="1">
    <location>
        <begin position="2216"/>
        <end position="2351"/>
    </location>
</feature>
<feature type="coiled-coil region" evidence="1">
    <location>
        <begin position="1964"/>
        <end position="2051"/>
    </location>
</feature>
<feature type="coiled-coil region" evidence="1">
    <location>
        <begin position="32"/>
        <end position="103"/>
    </location>
</feature>
<evidence type="ECO:0000313" key="4">
    <source>
        <dbReference type="Proteomes" id="UP001162162"/>
    </source>
</evidence>
<proteinExistence type="predicted"/>
<protein>
    <recommendedName>
        <fullName evidence="5">Golgin subfamily B member 1</fullName>
    </recommendedName>
</protein>
<dbReference type="GO" id="GO:0005737">
    <property type="term" value="C:cytoplasm"/>
    <property type="evidence" value="ECO:0007669"/>
    <property type="project" value="TreeGrafter"/>
</dbReference>
<dbReference type="PANTHER" id="PTHR45615">
    <property type="entry name" value="MYOSIN HEAVY CHAIN, NON-MUSCLE"/>
    <property type="match status" value="1"/>
</dbReference>
<feature type="coiled-coil region" evidence="1">
    <location>
        <begin position="1376"/>
        <end position="1424"/>
    </location>
</feature>
<dbReference type="GO" id="GO:0032982">
    <property type="term" value="C:myosin filament"/>
    <property type="evidence" value="ECO:0007669"/>
    <property type="project" value="TreeGrafter"/>
</dbReference>